<sequence length="157" mass="17167">MRLTSYTDYTLRTLMYLAMHPEQLVTIQDIVSLHDISKNHLTKVVHQLGLSGLIETVRGRNGGIRLAKPADQIVIGDVIRMAESDFDMAECFQADSSQCAYARACHLKGVLYQATQAYLAVLDKVTLADITGANSANNPTGQPVTISLDLLTKKTTS</sequence>
<dbReference type="Pfam" id="PF02082">
    <property type="entry name" value="Rrf2"/>
    <property type="match status" value="1"/>
</dbReference>
<dbReference type="GO" id="GO:0003677">
    <property type="term" value="F:DNA binding"/>
    <property type="evidence" value="ECO:0007669"/>
    <property type="project" value="UniProtKB-KW"/>
</dbReference>
<name>A0A941DPC9_9BURK</name>
<evidence type="ECO:0000256" key="1">
    <source>
        <dbReference type="ARBA" id="ARBA00023125"/>
    </source>
</evidence>
<dbReference type="InterPro" id="IPR030489">
    <property type="entry name" value="TR_Rrf2-type_CS"/>
</dbReference>
<dbReference type="Proteomes" id="UP000680067">
    <property type="component" value="Unassembled WGS sequence"/>
</dbReference>
<organism evidence="2 3">
    <name type="scientific">Undibacterium luofuense</name>
    <dbReference type="NCBI Taxonomy" id="2828733"/>
    <lineage>
        <taxon>Bacteria</taxon>
        <taxon>Pseudomonadati</taxon>
        <taxon>Pseudomonadota</taxon>
        <taxon>Betaproteobacteria</taxon>
        <taxon>Burkholderiales</taxon>
        <taxon>Oxalobacteraceae</taxon>
        <taxon>Undibacterium</taxon>
    </lineage>
</organism>
<dbReference type="GO" id="GO:0005829">
    <property type="term" value="C:cytosol"/>
    <property type="evidence" value="ECO:0007669"/>
    <property type="project" value="TreeGrafter"/>
</dbReference>
<keyword evidence="3" id="KW-1185">Reference proteome</keyword>
<dbReference type="GO" id="GO:0003700">
    <property type="term" value="F:DNA-binding transcription factor activity"/>
    <property type="evidence" value="ECO:0007669"/>
    <property type="project" value="TreeGrafter"/>
</dbReference>
<dbReference type="EMBL" id="JAGSPN010000003">
    <property type="protein sequence ID" value="MBR7781651.1"/>
    <property type="molecule type" value="Genomic_DNA"/>
</dbReference>
<dbReference type="SUPFAM" id="SSF46785">
    <property type="entry name" value="Winged helix' DNA-binding domain"/>
    <property type="match status" value="1"/>
</dbReference>
<dbReference type="NCBIfam" id="TIGR00738">
    <property type="entry name" value="rrf2_super"/>
    <property type="match status" value="1"/>
</dbReference>
<dbReference type="InterPro" id="IPR000944">
    <property type="entry name" value="Tscrpt_reg_Rrf2"/>
</dbReference>
<evidence type="ECO:0000313" key="3">
    <source>
        <dbReference type="Proteomes" id="UP000680067"/>
    </source>
</evidence>
<dbReference type="InterPro" id="IPR036388">
    <property type="entry name" value="WH-like_DNA-bd_sf"/>
</dbReference>
<accession>A0A941DPC9</accession>
<keyword evidence="1" id="KW-0238">DNA-binding</keyword>
<dbReference type="AlphaFoldDB" id="A0A941DPC9"/>
<dbReference type="PROSITE" id="PS01332">
    <property type="entry name" value="HTH_RRF2_1"/>
    <property type="match status" value="1"/>
</dbReference>
<gene>
    <name evidence="2" type="ORF">KDM89_05840</name>
</gene>
<dbReference type="PANTHER" id="PTHR33221:SF4">
    <property type="entry name" value="HTH-TYPE TRANSCRIPTIONAL REPRESSOR NSRR"/>
    <property type="match status" value="1"/>
</dbReference>
<proteinExistence type="predicted"/>
<dbReference type="PANTHER" id="PTHR33221">
    <property type="entry name" value="WINGED HELIX-TURN-HELIX TRANSCRIPTIONAL REGULATOR, RRF2 FAMILY"/>
    <property type="match status" value="1"/>
</dbReference>
<dbReference type="InterPro" id="IPR036390">
    <property type="entry name" value="WH_DNA-bd_sf"/>
</dbReference>
<dbReference type="PROSITE" id="PS51197">
    <property type="entry name" value="HTH_RRF2_2"/>
    <property type="match status" value="1"/>
</dbReference>
<evidence type="ECO:0000313" key="2">
    <source>
        <dbReference type="EMBL" id="MBR7781651.1"/>
    </source>
</evidence>
<comment type="caution">
    <text evidence="2">The sequence shown here is derived from an EMBL/GenBank/DDBJ whole genome shotgun (WGS) entry which is preliminary data.</text>
</comment>
<protein>
    <submittedName>
        <fullName evidence="2">Rrf2 family transcriptional regulator</fullName>
    </submittedName>
</protein>
<reference evidence="2" key="1">
    <citation type="submission" date="2021-04" db="EMBL/GenBank/DDBJ databases">
        <title>novel species isolated from subtropical streams in China.</title>
        <authorList>
            <person name="Lu H."/>
        </authorList>
    </citation>
    <scope>NUCLEOTIDE SEQUENCE</scope>
    <source>
        <strain evidence="2">LFS511W</strain>
    </source>
</reference>
<dbReference type="Gene3D" id="1.10.10.10">
    <property type="entry name" value="Winged helix-like DNA-binding domain superfamily/Winged helix DNA-binding domain"/>
    <property type="match status" value="1"/>
</dbReference>